<keyword evidence="13" id="KW-1185">Reference proteome</keyword>
<dbReference type="STRING" id="334426.A0A0R3PQ91"/>
<evidence type="ECO:0000256" key="1">
    <source>
        <dbReference type="ARBA" id="ARBA00004479"/>
    </source>
</evidence>
<dbReference type="WBParaSite" id="ACOC_0000748201-mRNA-1">
    <property type="protein sequence ID" value="ACOC_0000748201-mRNA-1"/>
    <property type="gene ID" value="ACOC_0000748201"/>
</dbReference>
<organism evidence="14">
    <name type="scientific">Angiostrongylus costaricensis</name>
    <name type="common">Nematode worm</name>
    <dbReference type="NCBI Taxonomy" id="334426"/>
    <lineage>
        <taxon>Eukaryota</taxon>
        <taxon>Metazoa</taxon>
        <taxon>Ecdysozoa</taxon>
        <taxon>Nematoda</taxon>
        <taxon>Chromadorea</taxon>
        <taxon>Rhabditida</taxon>
        <taxon>Rhabditina</taxon>
        <taxon>Rhabditomorpha</taxon>
        <taxon>Strongyloidea</taxon>
        <taxon>Metastrongylidae</taxon>
        <taxon>Angiostrongylus</taxon>
    </lineage>
</organism>
<keyword evidence="5 9" id="KW-1133">Transmembrane helix</keyword>
<accession>A0A0R3PQ91</accession>
<comment type="subcellular location">
    <subcellularLocation>
        <location evidence="7">Endomembrane system</location>
        <topology evidence="7">Single-pass membrane protein</topology>
    </subcellularLocation>
    <subcellularLocation>
        <location evidence="1 8">Membrane</location>
        <topology evidence="1 8">Single-pass type I membrane protein</topology>
    </subcellularLocation>
</comment>
<evidence type="ECO:0000256" key="2">
    <source>
        <dbReference type="ARBA" id="ARBA00007104"/>
    </source>
</evidence>
<proteinExistence type="inferred from homology"/>
<dbReference type="SMART" id="SM01190">
    <property type="entry name" value="EMP24_GP25L"/>
    <property type="match status" value="1"/>
</dbReference>
<evidence type="ECO:0000256" key="5">
    <source>
        <dbReference type="ARBA" id="ARBA00022989"/>
    </source>
</evidence>
<reference evidence="12 13" key="2">
    <citation type="submission" date="2018-11" db="EMBL/GenBank/DDBJ databases">
        <authorList>
            <consortium name="Pathogen Informatics"/>
        </authorList>
    </citation>
    <scope>NUCLEOTIDE SEQUENCE [LARGE SCALE GENOMIC DNA]</scope>
    <source>
        <strain evidence="12 13">Costa Rica</strain>
    </source>
</reference>
<feature type="domain" description="GOLD" evidence="11">
    <location>
        <begin position="43"/>
        <end position="126"/>
    </location>
</feature>
<dbReference type="SUPFAM" id="SSF101576">
    <property type="entry name" value="Supernatant protein factor (SPF), C-terminal domain"/>
    <property type="match status" value="1"/>
</dbReference>
<evidence type="ECO:0000313" key="12">
    <source>
        <dbReference type="EMBL" id="VDM59068.1"/>
    </source>
</evidence>
<evidence type="ECO:0000256" key="10">
    <source>
        <dbReference type="SAM" id="SignalP"/>
    </source>
</evidence>
<comment type="similarity">
    <text evidence="2 8">Belongs to the EMP24/GP25L family.</text>
</comment>
<evidence type="ECO:0000256" key="7">
    <source>
        <dbReference type="ARBA" id="ARBA00037847"/>
    </source>
</evidence>
<keyword evidence="6 9" id="KW-0472">Membrane</keyword>
<dbReference type="InterPro" id="IPR009038">
    <property type="entry name" value="GOLD_dom"/>
</dbReference>
<dbReference type="OMA" id="GQDQEDW"/>
<name>A0A0R3PQ91_ANGCS</name>
<feature type="chain" id="PRO_5043130273" evidence="10">
    <location>
        <begin position="19"/>
        <end position="244"/>
    </location>
</feature>
<dbReference type="PANTHER" id="PTHR22811">
    <property type="entry name" value="TRANSMEMBRANE EMP24 DOMAIN-CONTAINING PROTEIN"/>
    <property type="match status" value="1"/>
</dbReference>
<dbReference type="PROSITE" id="PS50866">
    <property type="entry name" value="GOLD"/>
    <property type="match status" value="1"/>
</dbReference>
<reference evidence="14" key="1">
    <citation type="submission" date="2017-02" db="UniProtKB">
        <authorList>
            <consortium name="WormBaseParasite"/>
        </authorList>
    </citation>
    <scope>IDENTIFICATION</scope>
</reference>
<evidence type="ECO:0000313" key="13">
    <source>
        <dbReference type="Proteomes" id="UP000267027"/>
    </source>
</evidence>
<dbReference type="InterPro" id="IPR015720">
    <property type="entry name" value="Emp24-like"/>
</dbReference>
<dbReference type="Proteomes" id="UP000267027">
    <property type="component" value="Unassembled WGS sequence"/>
</dbReference>
<evidence type="ECO:0000256" key="8">
    <source>
        <dbReference type="RuleBase" id="RU003827"/>
    </source>
</evidence>
<keyword evidence="3 8" id="KW-0812">Transmembrane</keyword>
<evidence type="ECO:0000256" key="4">
    <source>
        <dbReference type="ARBA" id="ARBA00022729"/>
    </source>
</evidence>
<sequence>MFFRWTLVVPVLMRVVQALLSLLAGVTTALELDLTVDIPPGKFQCFFQPVDVNKHKTMEIDYQVVDGGDLNINFVLLLESNKLYEDILKTDGTHRVNLQVGGDYQICFDNSFSYQSRKIVFFEIFLLDEKGEADERDVLKVGVGDGNANLETLGIPIAGFFDATNRIKSQLNKVEYYQAVLRAHEARDRAVMTANFDRVTLWSCIHTIVMISVGVLQVFLLRSLFEDNSKVGSLLRKGKIGYRF</sequence>
<feature type="signal peptide" evidence="10">
    <location>
        <begin position="1"/>
        <end position="18"/>
    </location>
</feature>
<feature type="transmembrane region" description="Helical" evidence="9">
    <location>
        <begin position="199"/>
        <end position="221"/>
    </location>
</feature>
<dbReference type="EMBL" id="UYYA01004045">
    <property type="protein sequence ID" value="VDM59068.1"/>
    <property type="molecule type" value="Genomic_DNA"/>
</dbReference>
<evidence type="ECO:0000259" key="11">
    <source>
        <dbReference type="PROSITE" id="PS50866"/>
    </source>
</evidence>
<dbReference type="GO" id="GO:0012505">
    <property type="term" value="C:endomembrane system"/>
    <property type="evidence" value="ECO:0007669"/>
    <property type="project" value="UniProtKB-SubCell"/>
</dbReference>
<dbReference type="OrthoDB" id="5976732at2759"/>
<dbReference type="GO" id="GO:0016020">
    <property type="term" value="C:membrane"/>
    <property type="evidence" value="ECO:0007669"/>
    <property type="project" value="UniProtKB-SubCell"/>
</dbReference>
<dbReference type="Pfam" id="PF01105">
    <property type="entry name" value="EMP24_GP25L"/>
    <property type="match status" value="1"/>
</dbReference>
<evidence type="ECO:0000256" key="9">
    <source>
        <dbReference type="SAM" id="Phobius"/>
    </source>
</evidence>
<evidence type="ECO:0000313" key="14">
    <source>
        <dbReference type="WBParaSite" id="ACOC_0000748201-mRNA-1"/>
    </source>
</evidence>
<keyword evidence="4 10" id="KW-0732">Signal</keyword>
<gene>
    <name evidence="12" type="ORF">ACOC_LOCUS7483</name>
</gene>
<dbReference type="AlphaFoldDB" id="A0A0R3PQ91"/>
<evidence type="ECO:0000256" key="3">
    <source>
        <dbReference type="ARBA" id="ARBA00022692"/>
    </source>
</evidence>
<evidence type="ECO:0000256" key="6">
    <source>
        <dbReference type="ARBA" id="ARBA00023136"/>
    </source>
</evidence>
<protein>
    <submittedName>
        <fullName evidence="14">GOLD domain-containing protein</fullName>
    </submittedName>
</protein>
<dbReference type="InterPro" id="IPR036598">
    <property type="entry name" value="GOLD_dom_sf"/>
</dbReference>